<evidence type="ECO:0000256" key="13">
    <source>
        <dbReference type="SAM" id="MobiDB-lite"/>
    </source>
</evidence>
<accession>A0A8C5BBR0</accession>
<dbReference type="PRINTS" id="PR00249">
    <property type="entry name" value="GPCRSECRETIN"/>
</dbReference>
<dbReference type="Gene3D" id="1.20.1070.10">
    <property type="entry name" value="Rhodopsin 7-helix transmembrane proteins"/>
    <property type="match status" value="1"/>
</dbReference>
<evidence type="ECO:0000256" key="15">
    <source>
        <dbReference type="SAM" id="SignalP"/>
    </source>
</evidence>
<dbReference type="InterPro" id="IPR017981">
    <property type="entry name" value="GPCR_2-like_7TM"/>
</dbReference>
<keyword evidence="10" id="KW-0675">Receptor</keyword>
<keyword evidence="19" id="KW-1185">Reference proteome</keyword>
<evidence type="ECO:0000256" key="2">
    <source>
        <dbReference type="ARBA" id="ARBA00007343"/>
    </source>
</evidence>
<dbReference type="Pfam" id="PF01825">
    <property type="entry name" value="GPS"/>
    <property type="match status" value="1"/>
</dbReference>
<dbReference type="InterPro" id="IPR017983">
    <property type="entry name" value="GPCR_2_secretin-like_CS"/>
</dbReference>
<reference evidence="18" key="2">
    <citation type="submission" date="2025-09" db="UniProtKB">
        <authorList>
            <consortium name="Ensembl"/>
        </authorList>
    </citation>
    <scope>IDENTIFICATION</scope>
</reference>
<name>A0A8C5BBR0_GADMO</name>
<keyword evidence="6 14" id="KW-1133">Transmembrane helix</keyword>
<dbReference type="GO" id="GO:0016324">
    <property type="term" value="C:apical plasma membrane"/>
    <property type="evidence" value="ECO:0007669"/>
    <property type="project" value="UniProtKB-SubCell"/>
</dbReference>
<keyword evidence="8 14" id="KW-0472">Membrane</keyword>
<feature type="region of interest" description="Disordered" evidence="13">
    <location>
        <begin position="174"/>
        <end position="224"/>
    </location>
</feature>
<comment type="subcellular location">
    <subcellularLocation>
        <location evidence="1">Cell membrane</location>
        <topology evidence="1">Multi-pass membrane protein</topology>
    </subcellularLocation>
</comment>
<keyword evidence="12" id="KW-0807">Transducer</keyword>
<dbReference type="Proteomes" id="UP000694546">
    <property type="component" value="Chromosome 23"/>
</dbReference>
<dbReference type="AlphaFoldDB" id="A0A8C5BBR0"/>
<evidence type="ECO:0000313" key="18">
    <source>
        <dbReference type="Ensembl" id="ENSGMOP00000044521.1"/>
    </source>
</evidence>
<feature type="region of interest" description="Disordered" evidence="13">
    <location>
        <begin position="514"/>
        <end position="543"/>
    </location>
</feature>
<evidence type="ECO:0000256" key="5">
    <source>
        <dbReference type="ARBA" id="ARBA00022729"/>
    </source>
</evidence>
<feature type="transmembrane region" description="Helical" evidence="14">
    <location>
        <begin position="924"/>
        <end position="946"/>
    </location>
</feature>
<proteinExistence type="inferred from homology"/>
<comment type="similarity">
    <text evidence="2">Belongs to the G-protein coupled receptor 2 family. Adhesion G-protein coupled receptor (ADGR) subfamily.</text>
</comment>
<evidence type="ECO:0000259" key="17">
    <source>
        <dbReference type="PROSITE" id="PS50261"/>
    </source>
</evidence>
<organism evidence="18 19">
    <name type="scientific">Gadus morhua</name>
    <name type="common">Atlantic cod</name>
    <dbReference type="NCBI Taxonomy" id="8049"/>
    <lineage>
        <taxon>Eukaryota</taxon>
        <taxon>Metazoa</taxon>
        <taxon>Chordata</taxon>
        <taxon>Craniata</taxon>
        <taxon>Vertebrata</taxon>
        <taxon>Euteleostomi</taxon>
        <taxon>Actinopterygii</taxon>
        <taxon>Neopterygii</taxon>
        <taxon>Teleostei</taxon>
        <taxon>Neoteleostei</taxon>
        <taxon>Acanthomorphata</taxon>
        <taxon>Zeiogadaria</taxon>
        <taxon>Gadariae</taxon>
        <taxon>Gadiformes</taxon>
        <taxon>Gadoidei</taxon>
        <taxon>Gadidae</taxon>
        <taxon>Gadus</taxon>
    </lineage>
</organism>
<feature type="compositionally biased region" description="Polar residues" evidence="13">
    <location>
        <begin position="200"/>
        <end position="218"/>
    </location>
</feature>
<evidence type="ECO:0000313" key="19">
    <source>
        <dbReference type="Proteomes" id="UP000694546"/>
    </source>
</evidence>
<dbReference type="InterPro" id="IPR058857">
    <property type="entry name" value="GAIN_ADGRG2/6"/>
</dbReference>
<dbReference type="InterPro" id="IPR057244">
    <property type="entry name" value="GAIN_B"/>
</dbReference>
<dbReference type="Ensembl" id="ENSGMOT00000037489.1">
    <property type="protein sequence ID" value="ENSGMOP00000044521.1"/>
    <property type="gene ID" value="ENSGMOG00000033790.1"/>
</dbReference>
<evidence type="ECO:0000259" key="16">
    <source>
        <dbReference type="PROSITE" id="PS50221"/>
    </source>
</evidence>
<protein>
    <submittedName>
        <fullName evidence="18">Adhesion G protein-coupled receptor G2a</fullName>
    </submittedName>
</protein>
<dbReference type="PANTHER" id="PTHR12011:SF264">
    <property type="entry name" value="ADHESION G-PROTEIN COUPLED RECEPTOR G2"/>
    <property type="match status" value="1"/>
</dbReference>
<feature type="signal peptide" evidence="15">
    <location>
        <begin position="1"/>
        <end position="21"/>
    </location>
</feature>
<evidence type="ECO:0000256" key="4">
    <source>
        <dbReference type="ARBA" id="ARBA00022692"/>
    </source>
</evidence>
<dbReference type="Pfam" id="PF26574">
    <property type="entry name" value="GAIN_ADGRG2"/>
    <property type="match status" value="1"/>
</dbReference>
<feature type="compositionally biased region" description="Low complexity" evidence="13">
    <location>
        <begin position="188"/>
        <end position="199"/>
    </location>
</feature>
<dbReference type="GO" id="GO:0007189">
    <property type="term" value="P:adenylate cyclase-activating G protein-coupled receptor signaling pathway"/>
    <property type="evidence" value="ECO:0007669"/>
    <property type="project" value="TreeGrafter"/>
</dbReference>
<dbReference type="Pfam" id="PF00002">
    <property type="entry name" value="7tm_2"/>
    <property type="match status" value="1"/>
</dbReference>
<dbReference type="PROSITE" id="PS50221">
    <property type="entry name" value="GAIN_B"/>
    <property type="match status" value="1"/>
</dbReference>
<feature type="transmembrane region" description="Helical" evidence="14">
    <location>
        <begin position="889"/>
        <end position="912"/>
    </location>
</feature>
<evidence type="ECO:0000256" key="6">
    <source>
        <dbReference type="ARBA" id="ARBA00022989"/>
    </source>
</evidence>
<evidence type="ECO:0000256" key="7">
    <source>
        <dbReference type="ARBA" id="ARBA00023040"/>
    </source>
</evidence>
<evidence type="ECO:0000256" key="10">
    <source>
        <dbReference type="ARBA" id="ARBA00023170"/>
    </source>
</evidence>
<keyword evidence="7" id="KW-0297">G-protein coupled receptor</keyword>
<dbReference type="PANTHER" id="PTHR12011">
    <property type="entry name" value="ADHESION G-PROTEIN COUPLED RECEPTOR"/>
    <property type="match status" value="1"/>
</dbReference>
<keyword evidence="4 14" id="KW-0812">Transmembrane</keyword>
<sequence length="1164" mass="126449">MVIWSSFSDLLFLFGVKVVHFISSNIKCMTTCELLFLPVDSDRSRKQALILTESCPIPPLMPPMTNQSMLLPSFLRDTNFTGFPELRAPPLKYEILSDTNTTTVGPIVTTTPETISTANTQHTSLQSTPIPTVPLNLSLSSNSSLGLSFTTPPVTETLNNTTQSYNTEVIQSALSDQTPEQNTSLPESSSLTNLRTTTSPDQVQSHNASQTATPNKAQTTGSTVTVVTTTTPDNKTALKDGTTRTFQNTSVVPDAAMPHSTTEAPSVSRAPTIRYDATTLAPVRLNTTAPPQSFSTVGNHTLPVTMTKATQTLWNTTVLPTGINTTGIPGNGTVPVAMVTIVATDNQTLHSLESSLPSNATTLDATTTSLDGRTANHSNAILPNETTTRSVVMATDRETPSTDPTTTAARDPQTYNWTETNTNKTVNMTFGVTMTQTSTNPPNLSTTSVVSIDIITTSTIPPVQSPLATTTSSMTVSDQHSKNQSIHTPETATPTNHTVATVTESLPLDTTITNQSNMSASTTGNISLGATETSEHPRGQEEEAKELEIQSQKVSKLNSSQVEELVGRLERLLDGASVPLVVGRIAVRAISNLMEGHHLAISSSTNRLIHSVDQLALKLEVGAETLVLSASSLALAVRPLDGSRFPETSLSLTDPAHLQVSTADRSLPQRSEVDLASVYLPSSLLESLTPSERALATRVQFTFYTTPKLFQDVALGNGTLVSPVLGSSVTNLSISNLRENIQFSICSPHSTQANALPQCVFWDFRLNGGRGGWSPEGCSVLNVTDGKTTCSCNHLTSFAVLLDLSRRGVSDRQHGAILTFITYIGCGVSAVFLSITLLTYMCFRKLLRDIPSKILVQLCLSLLLLNLVFLLDGWLALYPAPGLCISTAFFLHYFLLTSFTWAGLEALHMYLSIVRVFTPYLSRYMLRFSLMGWGIPMTVVVVIISVDKDNYGLITYGKYSDGTTDDFCWLRNNIAFYIGVVAYFLVVFLLCLVVFTVVLAQLARIKRQNPHHQCPRRGLVTDLRSVAGLILLLGLTWGFALFAWGPLHLPFIYLFSIFNSLQGFFIFLFHCAVKENVRRQWRTYLCCGRLRLAENSEWSRTATQNPKKQSVAVITNVALSPASRSSSLSSEMTNSFGSDSGISDSYNGDVVLNEIHRRNMAALS</sequence>
<evidence type="ECO:0000256" key="9">
    <source>
        <dbReference type="ARBA" id="ARBA00023157"/>
    </source>
</evidence>
<feature type="transmembrane region" description="Helical" evidence="14">
    <location>
        <begin position="855"/>
        <end position="877"/>
    </location>
</feature>
<evidence type="ECO:0000256" key="8">
    <source>
        <dbReference type="ARBA" id="ARBA00023136"/>
    </source>
</evidence>
<evidence type="ECO:0000256" key="3">
    <source>
        <dbReference type="ARBA" id="ARBA00022475"/>
    </source>
</evidence>
<dbReference type="SUPFAM" id="SSF81321">
    <property type="entry name" value="Family A G protein-coupled receptor-like"/>
    <property type="match status" value="1"/>
</dbReference>
<dbReference type="GeneTree" id="ENSGT00940000164851"/>
<evidence type="ECO:0000256" key="14">
    <source>
        <dbReference type="SAM" id="Phobius"/>
    </source>
</evidence>
<dbReference type="GO" id="GO:0007166">
    <property type="term" value="P:cell surface receptor signaling pathway"/>
    <property type="evidence" value="ECO:0007669"/>
    <property type="project" value="InterPro"/>
</dbReference>
<feature type="compositionally biased region" description="Polar residues" evidence="13">
    <location>
        <begin position="174"/>
        <end position="187"/>
    </location>
</feature>
<feature type="transmembrane region" description="Helical" evidence="14">
    <location>
        <begin position="1023"/>
        <end position="1045"/>
    </location>
</feature>
<feature type="transmembrane region" description="Helical" evidence="14">
    <location>
        <begin position="820"/>
        <end position="843"/>
    </location>
</feature>
<dbReference type="InterPro" id="IPR046338">
    <property type="entry name" value="GAIN_dom_sf"/>
</dbReference>
<keyword evidence="3" id="KW-1003">Cell membrane</keyword>
<dbReference type="InterPro" id="IPR000832">
    <property type="entry name" value="GPCR_2_secretin-like"/>
</dbReference>
<feature type="compositionally biased region" description="Polar residues" evidence="13">
    <location>
        <begin position="514"/>
        <end position="532"/>
    </location>
</feature>
<feature type="transmembrane region" description="Helical" evidence="14">
    <location>
        <begin position="974"/>
        <end position="1002"/>
    </location>
</feature>
<reference evidence="18" key="1">
    <citation type="submission" date="2025-08" db="UniProtKB">
        <authorList>
            <consortium name="Ensembl"/>
        </authorList>
    </citation>
    <scope>IDENTIFICATION</scope>
</reference>
<dbReference type="Gene3D" id="2.60.220.50">
    <property type="match status" value="1"/>
</dbReference>
<feature type="domain" description="GAIN-B" evidence="16">
    <location>
        <begin position="646"/>
        <end position="808"/>
    </location>
</feature>
<evidence type="ECO:0000256" key="1">
    <source>
        <dbReference type="ARBA" id="ARBA00004651"/>
    </source>
</evidence>
<dbReference type="SMART" id="SM00303">
    <property type="entry name" value="GPS"/>
    <property type="match status" value="1"/>
</dbReference>
<keyword evidence="5 15" id="KW-0732">Signal</keyword>
<feature type="domain" description="G-protein coupled receptors family 2 profile 2" evidence="17">
    <location>
        <begin position="818"/>
        <end position="1074"/>
    </location>
</feature>
<feature type="chain" id="PRO_5046923546" evidence="15">
    <location>
        <begin position="22"/>
        <end position="1164"/>
    </location>
</feature>
<keyword evidence="9" id="KW-1015">Disulfide bond</keyword>
<feature type="transmembrane region" description="Helical" evidence="14">
    <location>
        <begin position="1051"/>
        <end position="1073"/>
    </location>
</feature>
<dbReference type="PROSITE" id="PS00650">
    <property type="entry name" value="G_PROTEIN_RECEP_F2_2"/>
    <property type="match status" value="1"/>
</dbReference>
<dbReference type="InterPro" id="IPR000203">
    <property type="entry name" value="GPS"/>
</dbReference>
<dbReference type="GO" id="GO:0004930">
    <property type="term" value="F:G protein-coupled receptor activity"/>
    <property type="evidence" value="ECO:0007669"/>
    <property type="project" value="UniProtKB-KW"/>
</dbReference>
<evidence type="ECO:0000256" key="12">
    <source>
        <dbReference type="ARBA" id="ARBA00023224"/>
    </source>
</evidence>
<evidence type="ECO:0000256" key="11">
    <source>
        <dbReference type="ARBA" id="ARBA00023180"/>
    </source>
</evidence>
<feature type="compositionally biased region" description="Basic and acidic residues" evidence="13">
    <location>
        <begin position="533"/>
        <end position="543"/>
    </location>
</feature>
<dbReference type="PROSITE" id="PS50261">
    <property type="entry name" value="G_PROTEIN_RECEP_F2_4"/>
    <property type="match status" value="1"/>
</dbReference>
<keyword evidence="11" id="KW-0325">Glycoprotein</keyword>